<dbReference type="Pfam" id="PF00561">
    <property type="entry name" value="Abhydrolase_1"/>
    <property type="match status" value="1"/>
</dbReference>
<dbReference type="GO" id="GO:0016787">
    <property type="term" value="F:hydrolase activity"/>
    <property type="evidence" value="ECO:0007669"/>
    <property type="project" value="UniProtKB-KW"/>
</dbReference>
<dbReference type="Proteomes" id="UP001373159">
    <property type="component" value="Unassembled WGS sequence"/>
</dbReference>
<keyword evidence="2 4" id="KW-0378">Hydrolase</keyword>
<organism evidence="4 5">
    <name type="scientific">Bifidobacterium favimelis</name>
    <dbReference type="NCBI Taxonomy" id="3122979"/>
    <lineage>
        <taxon>Bacteria</taxon>
        <taxon>Bacillati</taxon>
        <taxon>Actinomycetota</taxon>
        <taxon>Actinomycetes</taxon>
        <taxon>Bifidobacteriales</taxon>
        <taxon>Bifidobacteriaceae</taxon>
        <taxon>Bifidobacterium</taxon>
    </lineage>
</organism>
<evidence type="ECO:0000313" key="5">
    <source>
        <dbReference type="Proteomes" id="UP001373159"/>
    </source>
</evidence>
<dbReference type="PANTHER" id="PTHR43798">
    <property type="entry name" value="MONOACYLGLYCEROL LIPASE"/>
    <property type="match status" value="1"/>
</dbReference>
<dbReference type="SUPFAM" id="SSF53474">
    <property type="entry name" value="alpha/beta-Hydrolases"/>
    <property type="match status" value="1"/>
</dbReference>
<comment type="similarity">
    <text evidence="1">Belongs to the peptidase S33 family.</text>
</comment>
<evidence type="ECO:0000259" key="3">
    <source>
        <dbReference type="Pfam" id="PF00561"/>
    </source>
</evidence>
<dbReference type="PRINTS" id="PR00793">
    <property type="entry name" value="PROAMNOPTASE"/>
</dbReference>
<sequence length="307" mass="34573">MSKVTTECTGGRKASRSRLYRIRMRGASFTFSMNPAPRQAPIILFLHGGPGDACIPATMEYNAPLEEDFRLVNLDQRGAGLSYHPFARDETVTIDSMLDDVLVFARRLLKAYGQDSLVVIGHSWGSVLGLEMVRRHPELVRQYIGLGQVVSMEKSLEVRNRYARNALPSWARPLVGQEGALADLVMLFHEGRSVGLARSLGSQLSYLRSPAYHPADLVHQVLGVIQSEQRLGAELGRVDFSRFTSFQVPVTFMEGRHDWHIPSIIVEEYAARLRSPHRLIWFEHSGHTPQWSEPGRFNALVREICLP</sequence>
<keyword evidence="5" id="KW-1185">Reference proteome</keyword>
<dbReference type="RefSeq" id="WP_340468428.1">
    <property type="nucleotide sequence ID" value="NZ_JBANBB010000001.1"/>
</dbReference>
<reference evidence="4 5" key="1">
    <citation type="submission" date="2024-02" db="EMBL/GenBank/DDBJ databases">
        <title>Bifidobacterium honeyensis sp. nov., isolated from the comb honey.</title>
        <authorList>
            <person name="Liu W."/>
            <person name="Li Y."/>
        </authorList>
    </citation>
    <scope>NUCLEOTIDE SEQUENCE [LARGE SCALE GENOMIC DNA]</scope>
    <source>
        <strain evidence="4 5">IMAU50988</strain>
    </source>
</reference>
<gene>
    <name evidence="4" type="ORF">V8P97_00015</name>
</gene>
<dbReference type="EMBL" id="JBANBB010000001">
    <property type="protein sequence ID" value="MEK0305869.1"/>
    <property type="molecule type" value="Genomic_DNA"/>
</dbReference>
<proteinExistence type="inferred from homology"/>
<feature type="domain" description="AB hydrolase-1" evidence="3">
    <location>
        <begin position="41"/>
        <end position="294"/>
    </location>
</feature>
<evidence type="ECO:0000313" key="4">
    <source>
        <dbReference type="EMBL" id="MEK0305869.1"/>
    </source>
</evidence>
<protein>
    <submittedName>
        <fullName evidence="4">Alpha/beta hydrolase</fullName>
    </submittedName>
</protein>
<dbReference type="PANTHER" id="PTHR43798:SF33">
    <property type="entry name" value="HYDROLASE, PUTATIVE (AFU_ORTHOLOGUE AFUA_2G14860)-RELATED"/>
    <property type="match status" value="1"/>
</dbReference>
<accession>A0ABU8ZLQ9</accession>
<name>A0ABU8ZLQ9_9BIFI</name>
<evidence type="ECO:0000256" key="1">
    <source>
        <dbReference type="ARBA" id="ARBA00010088"/>
    </source>
</evidence>
<dbReference type="InterPro" id="IPR029058">
    <property type="entry name" value="AB_hydrolase_fold"/>
</dbReference>
<dbReference type="InterPro" id="IPR050266">
    <property type="entry name" value="AB_hydrolase_sf"/>
</dbReference>
<comment type="caution">
    <text evidence="4">The sequence shown here is derived from an EMBL/GenBank/DDBJ whole genome shotgun (WGS) entry which is preliminary data.</text>
</comment>
<dbReference type="InterPro" id="IPR000073">
    <property type="entry name" value="AB_hydrolase_1"/>
</dbReference>
<dbReference type="InterPro" id="IPR002410">
    <property type="entry name" value="Peptidase_S33"/>
</dbReference>
<dbReference type="Gene3D" id="3.40.50.1820">
    <property type="entry name" value="alpha/beta hydrolase"/>
    <property type="match status" value="1"/>
</dbReference>
<evidence type="ECO:0000256" key="2">
    <source>
        <dbReference type="ARBA" id="ARBA00022801"/>
    </source>
</evidence>